<accession>A0A023BP54</accession>
<dbReference type="AlphaFoldDB" id="A0A023BP54"/>
<dbReference type="Gene3D" id="3.90.1300.10">
    <property type="entry name" value="Amidase signature (AS) domain"/>
    <property type="match status" value="1"/>
</dbReference>
<feature type="domain" description="Amidase" evidence="1">
    <location>
        <begin position="115"/>
        <end position="536"/>
    </location>
</feature>
<organism evidence="2 3">
    <name type="scientific">Aquimarina atlantica</name>
    <dbReference type="NCBI Taxonomy" id="1317122"/>
    <lineage>
        <taxon>Bacteria</taxon>
        <taxon>Pseudomonadati</taxon>
        <taxon>Bacteroidota</taxon>
        <taxon>Flavobacteriia</taxon>
        <taxon>Flavobacteriales</taxon>
        <taxon>Flavobacteriaceae</taxon>
        <taxon>Aquimarina</taxon>
    </lineage>
</organism>
<dbReference type="RefSeq" id="WP_034246854.1">
    <property type="nucleotide sequence ID" value="NZ_AQRA01000012.1"/>
</dbReference>
<dbReference type="EMBL" id="AQRA01000012">
    <property type="protein sequence ID" value="EZH71756.1"/>
    <property type="molecule type" value="Genomic_DNA"/>
</dbReference>
<dbReference type="PANTHER" id="PTHR42678:SF34">
    <property type="entry name" value="OS04G0183300 PROTEIN"/>
    <property type="match status" value="1"/>
</dbReference>
<dbReference type="InterPro" id="IPR023631">
    <property type="entry name" value="Amidase_dom"/>
</dbReference>
<evidence type="ECO:0000259" key="1">
    <source>
        <dbReference type="Pfam" id="PF01425"/>
    </source>
</evidence>
<gene>
    <name evidence="2" type="ORF">ATO12_06200</name>
</gene>
<evidence type="ECO:0000313" key="2">
    <source>
        <dbReference type="EMBL" id="EZH71756.1"/>
    </source>
</evidence>
<dbReference type="SUPFAM" id="SSF75304">
    <property type="entry name" value="Amidase signature (AS) enzymes"/>
    <property type="match status" value="1"/>
</dbReference>
<proteinExistence type="predicted"/>
<protein>
    <submittedName>
        <fullName evidence="2">Amidase</fullName>
    </submittedName>
</protein>
<dbReference type="STRING" id="1317122.ATO12_06200"/>
<comment type="caution">
    <text evidence="2">The sequence shown here is derived from an EMBL/GenBank/DDBJ whole genome shotgun (WGS) entry which is preliminary data.</text>
</comment>
<dbReference type="eggNOG" id="COG0154">
    <property type="taxonomic scope" value="Bacteria"/>
</dbReference>
<dbReference type="InterPro" id="IPR036928">
    <property type="entry name" value="AS_sf"/>
</dbReference>
<evidence type="ECO:0000313" key="3">
    <source>
        <dbReference type="Proteomes" id="UP000023541"/>
    </source>
</evidence>
<reference evidence="2 3" key="1">
    <citation type="submission" date="2014-04" db="EMBL/GenBank/DDBJ databases">
        <title>Aquimarina sp. 22II-S11-z7 Genome Sequencing.</title>
        <authorList>
            <person name="Lai Q."/>
        </authorList>
    </citation>
    <scope>NUCLEOTIDE SEQUENCE [LARGE SCALE GENOMIC DNA]</scope>
    <source>
        <strain evidence="2 3">22II-S11-z7</strain>
    </source>
</reference>
<dbReference type="PROSITE" id="PS51257">
    <property type="entry name" value="PROKAR_LIPOPROTEIN"/>
    <property type="match status" value="1"/>
</dbReference>
<name>A0A023BP54_9FLAO</name>
<dbReference type="PANTHER" id="PTHR42678">
    <property type="entry name" value="AMIDASE"/>
    <property type="match status" value="1"/>
</dbReference>
<keyword evidence="3" id="KW-1185">Reference proteome</keyword>
<dbReference type="Proteomes" id="UP000023541">
    <property type="component" value="Unassembled WGS sequence"/>
</dbReference>
<dbReference type="OrthoDB" id="9811471at2"/>
<dbReference type="Pfam" id="PF01425">
    <property type="entry name" value="Amidase"/>
    <property type="match status" value="1"/>
</dbReference>
<sequence length="557" mass="61568">MRKIVFVLVSVFMLISCKKLEKTETQQEKEPRVVWQPYDEAADLAATEMLEQTRMHLKLINSKVLDKNDIWKTLEPELDFFSEEKYDSLKKYILEKDIPTIQQQIKDGRLTYEELTLFYIYRIRKYESDNALSLNSVISLNPKVVEQARDLDKIDKKNIDINSVFGMPILLKDNIGTKDMATTAGAIALQNNKGKSAFITERLLHKNALILGKANLSEWAYFLCSGCPVGYSAIGGQTLNPYGRMVFETGGSSSGSGVAVAANFCVAAIGTETSGSILSPSSQNSIVGLKPTIGVLSRTGIVPISSTLDTPGPMTKSVIDNAIVLNAITGKDDNDVASRAVNTNFVNSIKESSLKEKRFGVIKEFLEDSIYKIAIEKIKKAGGEIIEIEPKQVQLPGFLSILNIDMKNDLPAYISAQAGSDVTIKNIKDAIVFNQQDSIKRIPYGQQLFEGILNDSTTIEELNNIKENLKTIARNYFDVHINTHQLDAVLSINNYHAGYAAVAKYPALTVPMGYTSKGEPKGLTFIAKPFSEASLLQLGCAYEQATKERKEPANYVD</sequence>